<name>A0A8H7F464_AGABI</name>
<dbReference type="Gene3D" id="1.20.1270.10">
    <property type="match status" value="1"/>
</dbReference>
<reference evidence="1 2" key="1">
    <citation type="journal article" name="Sci. Rep.">
        <title>Telomere-to-telomere assembled and centromere annotated genomes of the two main subspecies of the button mushroom Agaricus bisporus reveal especially polymorphic chromosome ends.</title>
        <authorList>
            <person name="Sonnenberg A.S.M."/>
            <person name="Sedaghat-Telgerd N."/>
            <person name="Lavrijssen B."/>
            <person name="Ohm R.A."/>
            <person name="Hendrickx P.M."/>
            <person name="Scholtmeijer K."/>
            <person name="Baars J.J.P."/>
            <person name="van Peer A."/>
        </authorList>
    </citation>
    <scope>NUCLEOTIDE SEQUENCE [LARGE SCALE GENOMIC DNA]</scope>
    <source>
        <strain evidence="1 2">H119_p4</strain>
    </source>
</reference>
<dbReference type="InterPro" id="IPR029048">
    <property type="entry name" value="HSP70_C_sf"/>
</dbReference>
<evidence type="ECO:0000313" key="1">
    <source>
        <dbReference type="EMBL" id="KAF7776555.1"/>
    </source>
</evidence>
<dbReference type="EMBL" id="JABXXO010000006">
    <property type="protein sequence ID" value="KAF7776555.1"/>
    <property type="molecule type" value="Genomic_DNA"/>
</dbReference>
<dbReference type="AlphaFoldDB" id="A0A8H7F464"/>
<organism evidence="1 2">
    <name type="scientific">Agaricus bisporus var. burnettii</name>
    <dbReference type="NCBI Taxonomy" id="192524"/>
    <lineage>
        <taxon>Eukaryota</taxon>
        <taxon>Fungi</taxon>
        <taxon>Dikarya</taxon>
        <taxon>Basidiomycota</taxon>
        <taxon>Agaricomycotina</taxon>
        <taxon>Agaricomycetes</taxon>
        <taxon>Agaricomycetidae</taxon>
        <taxon>Agaricales</taxon>
        <taxon>Agaricineae</taxon>
        <taxon>Agaricaceae</taxon>
        <taxon>Agaricus</taxon>
    </lineage>
</organism>
<evidence type="ECO:0000313" key="2">
    <source>
        <dbReference type="Proteomes" id="UP000629468"/>
    </source>
</evidence>
<protein>
    <submittedName>
        <fullName evidence="1">Uncharacterized protein</fullName>
    </submittedName>
</protein>
<proteinExistence type="predicted"/>
<gene>
    <name evidence="1" type="ORF">Agabi119p4_4948</name>
</gene>
<comment type="caution">
    <text evidence="1">The sequence shown here is derived from an EMBL/GenBank/DDBJ whole genome shotgun (WGS) entry which is preliminary data.</text>
</comment>
<dbReference type="SUPFAM" id="SSF100934">
    <property type="entry name" value="Heat shock protein 70kD (HSP70), C-terminal subdomain"/>
    <property type="match status" value="1"/>
</dbReference>
<accession>A0A8H7F464</accession>
<dbReference type="Proteomes" id="UP000629468">
    <property type="component" value="Unassembled WGS sequence"/>
</dbReference>
<sequence length="90" mass="10019">MMAPLRSWLPPVTLILVGINTDEALLEDEAIRKKIEALNSLLSFVYGLKNQVTDSEGLGGKLDSDDRQTILQDTVKEAIEWIEENSSTQC</sequence>